<evidence type="ECO:0000256" key="2">
    <source>
        <dbReference type="ARBA" id="ARBA00008892"/>
    </source>
</evidence>
<keyword evidence="4 12" id="KW-0813">Transport</keyword>
<dbReference type="Pfam" id="PF00895">
    <property type="entry name" value="ATP-synt_8"/>
    <property type="match status" value="1"/>
</dbReference>
<name>A0A2P1CLS2_9HEMI</name>
<evidence type="ECO:0000256" key="1">
    <source>
        <dbReference type="ARBA" id="ARBA00004304"/>
    </source>
</evidence>
<dbReference type="InterPro" id="IPR001421">
    <property type="entry name" value="ATP8_metazoa"/>
</dbReference>
<organism evidence="14">
    <name type="scientific">Dalcantha cf. alata YW-2018</name>
    <dbReference type="NCBI Taxonomy" id="2080380"/>
    <lineage>
        <taxon>Eukaryota</taxon>
        <taxon>Metazoa</taxon>
        <taxon>Ecdysozoa</taxon>
        <taxon>Arthropoda</taxon>
        <taxon>Hexapoda</taxon>
        <taxon>Insecta</taxon>
        <taxon>Pterygota</taxon>
        <taxon>Neoptera</taxon>
        <taxon>Paraneoptera</taxon>
        <taxon>Hemiptera</taxon>
        <taxon>Heteroptera</taxon>
        <taxon>Panheteroptera</taxon>
        <taxon>Pentatomomorpha</taxon>
        <taxon>Pentatomoidea</taxon>
        <taxon>Tessaratomidae</taxon>
        <taxon>Dalcantha</taxon>
    </lineage>
</organism>
<geneLocation type="mitochondrion" evidence="14"/>
<dbReference type="EMBL" id="MF173627">
    <property type="protein sequence ID" value="AVJ52271.1"/>
    <property type="molecule type" value="Genomic_DNA"/>
</dbReference>
<keyword evidence="6 12" id="KW-0812">Transmembrane</keyword>
<comment type="subcellular location">
    <subcellularLocation>
        <location evidence="1 12">Mitochondrion membrane</location>
        <topology evidence="1 12">Single-pass membrane protein</topology>
    </subcellularLocation>
</comment>
<dbReference type="GO" id="GO:0015078">
    <property type="term" value="F:proton transmembrane transporter activity"/>
    <property type="evidence" value="ECO:0007669"/>
    <property type="project" value="InterPro"/>
</dbReference>
<keyword evidence="9 12" id="KW-0406">Ion transport</keyword>
<feature type="transmembrane region" description="Helical" evidence="13">
    <location>
        <begin position="12"/>
        <end position="31"/>
    </location>
</feature>
<dbReference type="AlphaFoldDB" id="A0A2P1CLS2"/>
<evidence type="ECO:0000256" key="10">
    <source>
        <dbReference type="ARBA" id="ARBA00023128"/>
    </source>
</evidence>
<evidence type="ECO:0000256" key="5">
    <source>
        <dbReference type="ARBA" id="ARBA00022547"/>
    </source>
</evidence>
<evidence type="ECO:0000256" key="12">
    <source>
        <dbReference type="RuleBase" id="RU003661"/>
    </source>
</evidence>
<keyword evidence="10 12" id="KW-0496">Mitochondrion</keyword>
<dbReference type="GO" id="GO:0015986">
    <property type="term" value="P:proton motive force-driven ATP synthesis"/>
    <property type="evidence" value="ECO:0007669"/>
    <property type="project" value="InterPro"/>
</dbReference>
<comment type="similarity">
    <text evidence="2 12">Belongs to the ATPase protein 8 family.</text>
</comment>
<evidence type="ECO:0000256" key="13">
    <source>
        <dbReference type="SAM" id="Phobius"/>
    </source>
</evidence>
<keyword evidence="7 12" id="KW-0375">Hydrogen ion transport</keyword>
<keyword evidence="11 13" id="KW-0472">Membrane</keyword>
<evidence type="ECO:0000256" key="4">
    <source>
        <dbReference type="ARBA" id="ARBA00022448"/>
    </source>
</evidence>
<keyword evidence="8 13" id="KW-1133">Transmembrane helix</keyword>
<dbReference type="GO" id="GO:0045259">
    <property type="term" value="C:proton-transporting ATP synthase complex"/>
    <property type="evidence" value="ECO:0007669"/>
    <property type="project" value="UniProtKB-KW"/>
</dbReference>
<sequence length="53" mass="6510">MPQMAPLWWECLYIMFTISFFIMSNILYHMIKPNLLLIKDNKMSKASQLNWKW</sequence>
<evidence type="ECO:0000256" key="7">
    <source>
        <dbReference type="ARBA" id="ARBA00022781"/>
    </source>
</evidence>
<evidence type="ECO:0000256" key="6">
    <source>
        <dbReference type="ARBA" id="ARBA00022692"/>
    </source>
</evidence>
<proteinExistence type="inferred from homology"/>
<keyword evidence="5 12" id="KW-0138">CF(0)</keyword>
<comment type="subunit">
    <text evidence="3">F-type ATPases have 2 components, CF(1) - the catalytic core - and CF(0) - the membrane proton channel.</text>
</comment>
<evidence type="ECO:0000256" key="8">
    <source>
        <dbReference type="ARBA" id="ARBA00022989"/>
    </source>
</evidence>
<dbReference type="GO" id="GO:0031966">
    <property type="term" value="C:mitochondrial membrane"/>
    <property type="evidence" value="ECO:0007669"/>
    <property type="project" value="UniProtKB-SubCell"/>
</dbReference>
<gene>
    <name evidence="14" type="primary">ATP8</name>
</gene>
<reference evidence="14" key="1">
    <citation type="journal article" date="2018" name="Cladistics">
        <title>Phylogeny and the colourful history of jewel bugs (Insecta: Hemiptera: Scutelleridae).</title>
        <authorList>
            <person name="Wu Y."/>
            <person name="Redei D."/>
            <person name="Eger J."/>
            <person name="Wang Y."/>
            <person name="Wu H."/>
            <person name="Carapezza A."/>
            <person name="Kment P."/>
            <person name="Cai B."/>
            <person name="Sun X."/>
            <person name="Guo P."/>
            <person name="Luo J."/>
            <person name="Xie Q."/>
        </authorList>
    </citation>
    <scope>NUCLEOTIDE SEQUENCE</scope>
</reference>
<evidence type="ECO:0000256" key="11">
    <source>
        <dbReference type="ARBA" id="ARBA00023136"/>
    </source>
</evidence>
<accession>A0A2P1CLS2</accession>
<evidence type="ECO:0000313" key="14">
    <source>
        <dbReference type="EMBL" id="AVJ52271.1"/>
    </source>
</evidence>
<evidence type="ECO:0000256" key="3">
    <source>
        <dbReference type="ARBA" id="ARBA00011291"/>
    </source>
</evidence>
<protein>
    <recommendedName>
        <fullName evidence="12">ATP synthase complex subunit 8</fullName>
    </recommendedName>
</protein>
<evidence type="ECO:0000256" key="9">
    <source>
        <dbReference type="ARBA" id="ARBA00023065"/>
    </source>
</evidence>